<evidence type="ECO:0000259" key="5">
    <source>
        <dbReference type="Pfam" id="PF13439"/>
    </source>
</evidence>
<name>I0IBD3_PHYMF</name>
<evidence type="ECO:0000256" key="1">
    <source>
        <dbReference type="ARBA" id="ARBA00022676"/>
    </source>
</evidence>
<dbReference type="PANTHER" id="PTHR12526:SF510">
    <property type="entry name" value="D-INOSITOL 3-PHOSPHATE GLYCOSYLTRANSFERASE"/>
    <property type="match status" value="1"/>
</dbReference>
<dbReference type="Proteomes" id="UP000007881">
    <property type="component" value="Chromosome"/>
</dbReference>
<evidence type="ECO:0000313" key="7">
    <source>
        <dbReference type="Proteomes" id="UP000007881"/>
    </source>
</evidence>
<dbReference type="OrthoDB" id="529091at2"/>
<dbReference type="InterPro" id="IPR028098">
    <property type="entry name" value="Glyco_trans_4-like_N"/>
</dbReference>
<evidence type="ECO:0000259" key="4">
    <source>
        <dbReference type="Pfam" id="PF00534"/>
    </source>
</evidence>
<keyword evidence="7" id="KW-1185">Reference proteome</keyword>
<dbReference type="GO" id="GO:0016757">
    <property type="term" value="F:glycosyltransferase activity"/>
    <property type="evidence" value="ECO:0007669"/>
    <property type="project" value="UniProtKB-KW"/>
</dbReference>
<feature type="domain" description="Glycosyltransferase subfamily 4-like N-terminal" evidence="5">
    <location>
        <begin position="22"/>
        <end position="172"/>
    </location>
</feature>
<dbReference type="AlphaFoldDB" id="I0IBD3"/>
<reference evidence="6 7" key="1">
    <citation type="submission" date="2012-02" db="EMBL/GenBank/DDBJ databases">
        <title>Complete genome sequence of Phycisphaera mikurensis NBRC 102666.</title>
        <authorList>
            <person name="Ankai A."/>
            <person name="Hosoyama A."/>
            <person name="Terui Y."/>
            <person name="Sekine M."/>
            <person name="Fukai R."/>
            <person name="Kato Y."/>
            <person name="Nakamura S."/>
            <person name="Yamada-Narita S."/>
            <person name="Kawakoshi A."/>
            <person name="Fukunaga Y."/>
            <person name="Yamazaki S."/>
            <person name="Fujita N."/>
        </authorList>
    </citation>
    <scope>NUCLEOTIDE SEQUENCE [LARGE SCALE GENOMIC DNA]</scope>
    <source>
        <strain evidence="7">NBRC 102666 / KCTC 22515 / FYK2301M01</strain>
    </source>
</reference>
<evidence type="ECO:0000313" key="6">
    <source>
        <dbReference type="EMBL" id="BAM02571.1"/>
    </source>
</evidence>
<dbReference type="STRING" id="1142394.PSMK_04120"/>
<protein>
    <submittedName>
        <fullName evidence="6">Putative glycosyltransferase</fullName>
    </submittedName>
</protein>
<dbReference type="Pfam" id="PF00534">
    <property type="entry name" value="Glycos_transf_1"/>
    <property type="match status" value="1"/>
</dbReference>
<proteinExistence type="predicted"/>
<dbReference type="eggNOG" id="COG0438">
    <property type="taxonomic scope" value="Bacteria"/>
</dbReference>
<evidence type="ECO:0000256" key="2">
    <source>
        <dbReference type="ARBA" id="ARBA00022679"/>
    </source>
</evidence>
<sequence>MRILVLAPHNFYVDRGTPIDVDLLLRALSNRGEEVHAAVYDGGEERVYPGVTVHRPGGPAALREVGPGFSAKKLRADRHHFALGRRLARKLRPDVVHAGEEAVFLAGWLRRRLGLPYVYDMDSSIAQQLVEKKRALRPLSPLFDGLEARAIRGALACAPVCPALADLAVAAGAQHVETLHDVSQLAEPDRPATGWLHGRLGLPASTPLAVYVGNLEAYQGVGLLVEAMATPTMAAGVAGDAVAVVVGGGGEPGARATLEARAAALGVGGRVRFAGPHPADRLDEVLAEATVLVAPRTRGINTPQKVFPYLHSGKAVLVTDLPTHSQRLGPSFCRLAAPEPVAFGAALAGLLGDPDTRARLGAAGRAFVLAEHTFKAHQRRVDRLYDRVAAALGLEPPARRVPAPDPAPDPAEAPSRTAA</sequence>
<dbReference type="Pfam" id="PF13439">
    <property type="entry name" value="Glyco_transf_4"/>
    <property type="match status" value="1"/>
</dbReference>
<keyword evidence="2 6" id="KW-0808">Transferase</keyword>
<dbReference type="Gene3D" id="3.40.50.2000">
    <property type="entry name" value="Glycogen Phosphorylase B"/>
    <property type="match status" value="2"/>
</dbReference>
<dbReference type="CDD" id="cd03801">
    <property type="entry name" value="GT4_PimA-like"/>
    <property type="match status" value="1"/>
</dbReference>
<dbReference type="KEGG" id="phm:PSMK_04120"/>
<organism evidence="6 7">
    <name type="scientific">Phycisphaera mikurensis (strain NBRC 102666 / KCTC 22515 / FYK2301M01)</name>
    <dbReference type="NCBI Taxonomy" id="1142394"/>
    <lineage>
        <taxon>Bacteria</taxon>
        <taxon>Pseudomonadati</taxon>
        <taxon>Planctomycetota</taxon>
        <taxon>Phycisphaerae</taxon>
        <taxon>Phycisphaerales</taxon>
        <taxon>Phycisphaeraceae</taxon>
        <taxon>Phycisphaera</taxon>
    </lineage>
</organism>
<dbReference type="InterPro" id="IPR001296">
    <property type="entry name" value="Glyco_trans_1"/>
</dbReference>
<accession>I0IBD3</accession>
<dbReference type="RefSeq" id="WP_014435791.1">
    <property type="nucleotide sequence ID" value="NC_017080.1"/>
</dbReference>
<keyword evidence="1" id="KW-0328">Glycosyltransferase</keyword>
<gene>
    <name evidence="6" type="ordered locus">PSMK_04120</name>
</gene>
<feature type="domain" description="Glycosyl transferase family 1" evidence="4">
    <location>
        <begin position="200"/>
        <end position="366"/>
    </location>
</feature>
<dbReference type="EMBL" id="AP012338">
    <property type="protein sequence ID" value="BAM02571.1"/>
    <property type="molecule type" value="Genomic_DNA"/>
</dbReference>
<dbReference type="PANTHER" id="PTHR12526">
    <property type="entry name" value="GLYCOSYLTRANSFERASE"/>
    <property type="match status" value="1"/>
</dbReference>
<evidence type="ECO:0000256" key="3">
    <source>
        <dbReference type="SAM" id="MobiDB-lite"/>
    </source>
</evidence>
<dbReference type="SUPFAM" id="SSF53756">
    <property type="entry name" value="UDP-Glycosyltransferase/glycogen phosphorylase"/>
    <property type="match status" value="1"/>
</dbReference>
<dbReference type="HOGENOM" id="CLU_009583_2_2_0"/>
<feature type="region of interest" description="Disordered" evidence="3">
    <location>
        <begin position="395"/>
        <end position="419"/>
    </location>
</feature>